<sequence length="53" mass="5895">MFSNLDNSKCRIVDKHSTKTSCCIPGMKKCLHLHGSQCSITNLKSYGFACMLL</sequence>
<dbReference type="EMBL" id="GBRH01279358">
    <property type="protein sequence ID" value="JAD18537.1"/>
    <property type="molecule type" value="Transcribed_RNA"/>
</dbReference>
<dbReference type="AlphaFoldDB" id="A0A0A8Y3X8"/>
<name>A0A0A8Y3X8_ARUDO</name>
<organism evidence="1">
    <name type="scientific">Arundo donax</name>
    <name type="common">Giant reed</name>
    <name type="synonym">Donax arundinaceus</name>
    <dbReference type="NCBI Taxonomy" id="35708"/>
    <lineage>
        <taxon>Eukaryota</taxon>
        <taxon>Viridiplantae</taxon>
        <taxon>Streptophyta</taxon>
        <taxon>Embryophyta</taxon>
        <taxon>Tracheophyta</taxon>
        <taxon>Spermatophyta</taxon>
        <taxon>Magnoliopsida</taxon>
        <taxon>Liliopsida</taxon>
        <taxon>Poales</taxon>
        <taxon>Poaceae</taxon>
        <taxon>PACMAD clade</taxon>
        <taxon>Arundinoideae</taxon>
        <taxon>Arundineae</taxon>
        <taxon>Arundo</taxon>
    </lineage>
</organism>
<reference evidence="1" key="2">
    <citation type="journal article" date="2015" name="Data Brief">
        <title>Shoot transcriptome of the giant reed, Arundo donax.</title>
        <authorList>
            <person name="Barrero R.A."/>
            <person name="Guerrero F.D."/>
            <person name="Moolhuijzen P."/>
            <person name="Goolsby J.A."/>
            <person name="Tidwell J."/>
            <person name="Bellgard S.E."/>
            <person name="Bellgard M.I."/>
        </authorList>
    </citation>
    <scope>NUCLEOTIDE SEQUENCE</scope>
    <source>
        <tissue evidence="1">Shoot tissue taken approximately 20 cm above the soil surface</tissue>
    </source>
</reference>
<reference evidence="1" key="1">
    <citation type="submission" date="2014-09" db="EMBL/GenBank/DDBJ databases">
        <authorList>
            <person name="Magalhaes I.L.F."/>
            <person name="Oliveira U."/>
            <person name="Santos F.R."/>
            <person name="Vidigal T.H.D.A."/>
            <person name="Brescovit A.D."/>
            <person name="Santos A.J."/>
        </authorList>
    </citation>
    <scope>NUCLEOTIDE SEQUENCE</scope>
    <source>
        <tissue evidence="1">Shoot tissue taken approximately 20 cm above the soil surface</tissue>
    </source>
</reference>
<protein>
    <submittedName>
        <fullName evidence="1">Uncharacterized protein</fullName>
    </submittedName>
</protein>
<evidence type="ECO:0000313" key="1">
    <source>
        <dbReference type="EMBL" id="JAD18537.1"/>
    </source>
</evidence>
<accession>A0A0A8Y3X8</accession>
<proteinExistence type="predicted"/>